<keyword evidence="2" id="KW-0067">ATP-binding</keyword>
<dbReference type="PANTHER" id="PTHR48102:SF7">
    <property type="entry name" value="ATP-DEPENDENT CLP PROTEASE ATP-BINDING SUBUNIT CLPX-LIKE, MITOCHONDRIAL"/>
    <property type="match status" value="1"/>
</dbReference>
<dbReference type="EMBL" id="UINC01179779">
    <property type="protein sequence ID" value="SVD88640.1"/>
    <property type="molecule type" value="Genomic_DNA"/>
</dbReference>
<dbReference type="GO" id="GO:0051603">
    <property type="term" value="P:proteolysis involved in protein catabolic process"/>
    <property type="evidence" value="ECO:0007669"/>
    <property type="project" value="TreeGrafter"/>
</dbReference>
<gene>
    <name evidence="4" type="ORF">METZ01_LOCUS441494</name>
</gene>
<evidence type="ECO:0000256" key="2">
    <source>
        <dbReference type="ARBA" id="ARBA00022840"/>
    </source>
</evidence>
<dbReference type="Pfam" id="PF10431">
    <property type="entry name" value="ClpB_D2-small"/>
    <property type="match status" value="1"/>
</dbReference>
<dbReference type="GO" id="GO:0005524">
    <property type="term" value="F:ATP binding"/>
    <property type="evidence" value="ECO:0007669"/>
    <property type="project" value="UniProtKB-KW"/>
</dbReference>
<reference evidence="4" key="1">
    <citation type="submission" date="2018-05" db="EMBL/GenBank/DDBJ databases">
        <authorList>
            <person name="Lanie J.A."/>
            <person name="Ng W.-L."/>
            <person name="Kazmierczak K.M."/>
            <person name="Andrzejewski T.M."/>
            <person name="Davidsen T.M."/>
            <person name="Wayne K.J."/>
            <person name="Tettelin H."/>
            <person name="Glass J.I."/>
            <person name="Rusch D."/>
            <person name="Podicherti R."/>
            <person name="Tsui H.-C.T."/>
            <person name="Winkler M.E."/>
        </authorList>
    </citation>
    <scope>NUCLEOTIDE SEQUENCE</scope>
</reference>
<dbReference type="AlphaFoldDB" id="A0A382YZY4"/>
<feature type="non-terminal residue" evidence="4">
    <location>
        <position position="1"/>
    </location>
</feature>
<evidence type="ECO:0000313" key="4">
    <source>
        <dbReference type="EMBL" id="SVD88640.1"/>
    </source>
</evidence>
<evidence type="ECO:0000259" key="3">
    <source>
        <dbReference type="SMART" id="SM01086"/>
    </source>
</evidence>
<evidence type="ECO:0000256" key="1">
    <source>
        <dbReference type="ARBA" id="ARBA00022741"/>
    </source>
</evidence>
<dbReference type="FunFam" id="1.10.8.60:FF:000002">
    <property type="entry name" value="ATP-dependent Clp protease ATP-binding subunit ClpX"/>
    <property type="match status" value="1"/>
</dbReference>
<dbReference type="GO" id="GO:0016887">
    <property type="term" value="F:ATP hydrolysis activity"/>
    <property type="evidence" value="ECO:0007669"/>
    <property type="project" value="InterPro"/>
</dbReference>
<dbReference type="Gene3D" id="1.10.8.60">
    <property type="match status" value="1"/>
</dbReference>
<feature type="domain" description="Clp ATPase C-terminal" evidence="3">
    <location>
        <begin position="141"/>
        <end position="238"/>
    </location>
</feature>
<dbReference type="SUPFAM" id="SSF52540">
    <property type="entry name" value="P-loop containing nucleoside triphosphate hydrolases"/>
    <property type="match status" value="1"/>
</dbReference>
<proteinExistence type="predicted"/>
<keyword evidence="1" id="KW-0547">Nucleotide-binding</keyword>
<name>A0A382YZY4_9ZZZZ</name>
<dbReference type="InterPro" id="IPR050052">
    <property type="entry name" value="ATP-dep_Clp_protease_ClpX"/>
</dbReference>
<dbReference type="InterPro" id="IPR003959">
    <property type="entry name" value="ATPase_AAA_core"/>
</dbReference>
<protein>
    <recommendedName>
        <fullName evidence="3">Clp ATPase C-terminal domain-containing protein</fullName>
    </recommendedName>
</protein>
<accession>A0A382YZY4</accession>
<dbReference type="InterPro" id="IPR027417">
    <property type="entry name" value="P-loop_NTPase"/>
</dbReference>
<dbReference type="Gene3D" id="3.40.50.300">
    <property type="entry name" value="P-loop containing nucleotide triphosphate hydrolases"/>
    <property type="match status" value="1"/>
</dbReference>
<organism evidence="4">
    <name type="scientific">marine metagenome</name>
    <dbReference type="NCBI Taxonomy" id="408172"/>
    <lineage>
        <taxon>unclassified sequences</taxon>
        <taxon>metagenomes</taxon>
        <taxon>ecological metagenomes</taxon>
    </lineage>
</organism>
<dbReference type="SMART" id="SM01086">
    <property type="entry name" value="ClpB_D2-small"/>
    <property type="match status" value="1"/>
</dbReference>
<dbReference type="PANTHER" id="PTHR48102">
    <property type="entry name" value="ATP-DEPENDENT CLP PROTEASE ATP-BINDING SUBUNIT CLPX-LIKE, MITOCHONDRIAL-RELATED"/>
    <property type="match status" value="1"/>
</dbReference>
<sequence length="254" mass="28057">IEKAERGIVHIDEIDKKAKKGENLSITKDVSGEGVQQALLKIVEGTVVRVPPGGGRKHPNQEMIEVDTRKILFIVGGAFVGIDKIVENRVNTSPGIGFSAKQKGSCDCDTREHIRAIDFLKYGLIPEFMGRFPIIVGLDELTQEELVRILIEPKNSIISQFKMLFALDNVELEVGEEALQAIANVAHEDTTGARGLRSVIEKSLLKTQFKLPKLAKKGLIKVIITKDFISGDTDKPILVYKEEDAKETEQKVDG</sequence>
<dbReference type="Pfam" id="PF07724">
    <property type="entry name" value="AAA_2"/>
    <property type="match status" value="1"/>
</dbReference>
<dbReference type="InterPro" id="IPR019489">
    <property type="entry name" value="Clp_ATPase_C"/>
</dbReference>